<keyword evidence="2 11" id="KW-0812">Transmembrane</keyword>
<evidence type="ECO:0000256" key="10">
    <source>
        <dbReference type="ARBA" id="ARBA00044960"/>
    </source>
</evidence>
<comment type="function">
    <text evidence="8">Required to protect lysosomal transporter MFSD1 from lysosomal proteolysis and for MFSD1 lysosomal localization.</text>
</comment>
<keyword evidence="7" id="KW-0458">Lysosome</keyword>
<evidence type="ECO:0000256" key="7">
    <source>
        <dbReference type="ARBA" id="ARBA00023228"/>
    </source>
</evidence>
<reference evidence="12" key="1">
    <citation type="submission" date="2020-07" db="EMBL/GenBank/DDBJ databases">
        <authorList>
            <person name="Nazaruddin N."/>
        </authorList>
    </citation>
    <scope>NUCLEOTIDE SEQUENCE</scope>
</reference>
<dbReference type="GO" id="GO:0005765">
    <property type="term" value="C:lysosomal membrane"/>
    <property type="evidence" value="ECO:0007669"/>
    <property type="project" value="UniProtKB-SubCell"/>
</dbReference>
<evidence type="ECO:0000256" key="3">
    <source>
        <dbReference type="ARBA" id="ARBA00022729"/>
    </source>
</evidence>
<evidence type="ECO:0000256" key="9">
    <source>
        <dbReference type="ARBA" id="ARBA00024189"/>
    </source>
</evidence>
<keyword evidence="4 11" id="KW-1133">Transmembrane helix</keyword>
<feature type="non-terminal residue" evidence="12">
    <location>
        <position position="1"/>
    </location>
</feature>
<keyword evidence="3" id="KW-0732">Signal</keyword>
<evidence type="ECO:0000256" key="1">
    <source>
        <dbReference type="ARBA" id="ARBA00010599"/>
    </source>
</evidence>
<dbReference type="PANTHER" id="PTHR31981">
    <property type="entry name" value="GLYCOSYLATED LYSOSOMAL MEMBRANE PROTEIN"/>
    <property type="match status" value="1"/>
</dbReference>
<evidence type="ECO:0000313" key="12">
    <source>
        <dbReference type="EMBL" id="CAD1476947.1"/>
    </source>
</evidence>
<dbReference type="PANTHER" id="PTHR31981:SF1">
    <property type="entry name" value="GLYCOSYLATED LYSOSOMAL MEMBRANE PROTEIN"/>
    <property type="match status" value="1"/>
</dbReference>
<dbReference type="Pfam" id="PF15065">
    <property type="entry name" value="NCU-G1"/>
    <property type="match status" value="1"/>
</dbReference>
<evidence type="ECO:0000256" key="6">
    <source>
        <dbReference type="ARBA" id="ARBA00023180"/>
    </source>
</evidence>
<evidence type="ECO:0008006" key="14">
    <source>
        <dbReference type="Google" id="ProtNLM"/>
    </source>
</evidence>
<dbReference type="EMBL" id="CAJDYZ010009703">
    <property type="protein sequence ID" value="CAD1476947.1"/>
    <property type="molecule type" value="Genomic_DNA"/>
</dbReference>
<evidence type="ECO:0000256" key="8">
    <source>
        <dbReference type="ARBA" id="ARBA00024176"/>
    </source>
</evidence>
<accession>A0A6V7HEH1</accession>
<protein>
    <recommendedName>
        <fullName evidence="14">Lysosomal protein NCU-G1</fullName>
    </recommendedName>
</protein>
<keyword evidence="5 11" id="KW-0472">Membrane</keyword>
<comment type="similarity">
    <text evidence="1">Belongs to the GLMP family.</text>
</comment>
<dbReference type="AlphaFoldDB" id="A0A6V7HEH1"/>
<keyword evidence="6" id="KW-0325">Glycoprotein</keyword>
<evidence type="ECO:0000256" key="4">
    <source>
        <dbReference type="ARBA" id="ARBA00022989"/>
    </source>
</evidence>
<name>A0A6V7HEH1_9HYME</name>
<sequence length="520" mass="59685">ILHDLPFSLPLSQRKVYTEEIKSVFDRATRYIEWLYSAADLDFLRRPSALVSLNRRRALAVTTLNYVNKFFFKKYVFIKRVKKKKIADSSVTSCGRVVSKCSDFLLYTSDSMNNVFVFLFLFVTLVDIGYGTQRTLRSWLNYDCGTICKDKNLTTVYLRADGPNDTLHYLWDFDGNPSVLLALTSCSASMNISWEDFLLKKKNSITFTEEPMYTFGVMFNKIIEFNDTNDTALINIANLLNTNILHPMFFQWDRKTLMQNNEFVTLNMEGNSYNDSITNVSRNGSIKLSLMGFCSLDHSEVMPHMLHTENSTQVDIILDHLQTNKSFSNSRFAIELLVVGEGNPEIPMFINPKKSLDDEHTPGIFEVVEVRTPPYKSMDNYETQGAYLQWRPISYTTTSRDVINSTETIQYPPIKVSNHTSAVVHSMLYCYYGDKVDTLLTQRIIVSLGTKGDGFYKRTYYSTWTFLIGYGTPPDEQFSYLVIMIISIGLGLPLIILLGIGLYFCIYKLPKRSGQAYLHQ</sequence>
<dbReference type="InterPro" id="IPR029382">
    <property type="entry name" value="NCU-G1"/>
</dbReference>
<proteinExistence type="inferred from homology"/>
<evidence type="ECO:0000256" key="11">
    <source>
        <dbReference type="SAM" id="Phobius"/>
    </source>
</evidence>
<evidence type="ECO:0000256" key="5">
    <source>
        <dbReference type="ARBA" id="ARBA00023136"/>
    </source>
</evidence>
<comment type="subcellular location">
    <subcellularLocation>
        <location evidence="9">Lysosome membrane</location>
        <topology evidence="9">Single-pass type I membrane protein</topology>
        <orientation evidence="9">Lumenal side</orientation>
    </subcellularLocation>
</comment>
<evidence type="ECO:0000256" key="2">
    <source>
        <dbReference type="ARBA" id="ARBA00022692"/>
    </source>
</evidence>
<comment type="subunit">
    <text evidence="10">Interacts (via lumenal domain) with lysosomal protein MFSD1; the interaction starts while both proteins are still in the endoplasmic reticulum and is required for stabilization of MFSD1 in lysosomes but has no direct effect on its targeting to lysosomes or transporter activity.</text>
</comment>
<evidence type="ECO:0000313" key="13">
    <source>
        <dbReference type="Proteomes" id="UP000752696"/>
    </source>
</evidence>
<feature type="transmembrane region" description="Helical" evidence="11">
    <location>
        <begin position="478"/>
        <end position="506"/>
    </location>
</feature>
<dbReference type="OrthoDB" id="6264340at2759"/>
<organism evidence="12 13">
    <name type="scientific">Heterotrigona itama</name>
    <dbReference type="NCBI Taxonomy" id="395501"/>
    <lineage>
        <taxon>Eukaryota</taxon>
        <taxon>Metazoa</taxon>
        <taxon>Ecdysozoa</taxon>
        <taxon>Arthropoda</taxon>
        <taxon>Hexapoda</taxon>
        <taxon>Insecta</taxon>
        <taxon>Pterygota</taxon>
        <taxon>Neoptera</taxon>
        <taxon>Endopterygota</taxon>
        <taxon>Hymenoptera</taxon>
        <taxon>Apocrita</taxon>
        <taxon>Aculeata</taxon>
        <taxon>Apoidea</taxon>
        <taxon>Anthophila</taxon>
        <taxon>Apidae</taxon>
        <taxon>Heterotrigona</taxon>
    </lineage>
</organism>
<gene>
    <name evidence="12" type="ORF">MHI_LOCUS696359</name>
</gene>
<comment type="caution">
    <text evidence="12">The sequence shown here is derived from an EMBL/GenBank/DDBJ whole genome shotgun (WGS) entry which is preliminary data.</text>
</comment>
<keyword evidence="13" id="KW-1185">Reference proteome</keyword>
<dbReference type="Proteomes" id="UP000752696">
    <property type="component" value="Unassembled WGS sequence"/>
</dbReference>